<dbReference type="GO" id="GO:0008767">
    <property type="term" value="F:UDP-galactopyranose mutase activity"/>
    <property type="evidence" value="ECO:0007669"/>
    <property type="project" value="TreeGrafter"/>
</dbReference>
<reference evidence="1 2" key="1">
    <citation type="journal article" date="2015" name="Nature">
        <title>rRNA introns, odd ribosomes, and small enigmatic genomes across a large radiation of phyla.</title>
        <authorList>
            <person name="Brown C.T."/>
            <person name="Hug L.A."/>
            <person name="Thomas B.C."/>
            <person name="Sharon I."/>
            <person name="Castelle C.J."/>
            <person name="Singh A."/>
            <person name="Wilkins M.J."/>
            <person name="Williams K.H."/>
            <person name="Banfield J.F."/>
        </authorList>
    </citation>
    <scope>NUCLEOTIDE SEQUENCE [LARGE SCALE GENOMIC DNA]</scope>
</reference>
<dbReference type="InterPro" id="IPR036188">
    <property type="entry name" value="FAD/NAD-bd_sf"/>
</dbReference>
<name>A0A0G0LL86_9BACT</name>
<protein>
    <recommendedName>
        <fullName evidence="3">Amine oxidase domain-containing protein</fullName>
    </recommendedName>
</protein>
<dbReference type="AlphaFoldDB" id="A0A0G0LL86"/>
<dbReference type="Proteomes" id="UP000034774">
    <property type="component" value="Unassembled WGS sequence"/>
</dbReference>
<dbReference type="EMBL" id="LBVU01000004">
    <property type="protein sequence ID" value="KKQ91802.1"/>
    <property type="molecule type" value="Genomic_DNA"/>
</dbReference>
<gene>
    <name evidence="1" type="ORF">UT17_C0004G0150</name>
</gene>
<dbReference type="GO" id="GO:0005829">
    <property type="term" value="C:cytosol"/>
    <property type="evidence" value="ECO:0007669"/>
    <property type="project" value="TreeGrafter"/>
</dbReference>
<evidence type="ECO:0000313" key="1">
    <source>
        <dbReference type="EMBL" id="KKQ91802.1"/>
    </source>
</evidence>
<dbReference type="Gene3D" id="3.50.50.60">
    <property type="entry name" value="FAD/NAD(P)-binding domain"/>
    <property type="match status" value="1"/>
</dbReference>
<dbReference type="PANTHER" id="PTHR21197">
    <property type="entry name" value="UDP-GALACTOPYRANOSE MUTASE"/>
    <property type="match status" value="1"/>
</dbReference>
<dbReference type="STRING" id="1618572.UT17_C0004G0150"/>
<evidence type="ECO:0008006" key="3">
    <source>
        <dbReference type="Google" id="ProtNLM"/>
    </source>
</evidence>
<organism evidence="1 2">
    <name type="scientific">Candidatus Woesebacteria bacterium GW2011_GWB1_39_10</name>
    <dbReference type="NCBI Taxonomy" id="1618572"/>
    <lineage>
        <taxon>Bacteria</taxon>
        <taxon>Candidatus Woeseibacteriota</taxon>
    </lineage>
</organism>
<accession>A0A0G0LL86</accession>
<dbReference type="GO" id="GO:0050660">
    <property type="term" value="F:flavin adenine dinucleotide binding"/>
    <property type="evidence" value="ECO:0007669"/>
    <property type="project" value="TreeGrafter"/>
</dbReference>
<dbReference type="SUPFAM" id="SSF51971">
    <property type="entry name" value="Nucleotide-binding domain"/>
    <property type="match status" value="1"/>
</dbReference>
<comment type="caution">
    <text evidence="1">The sequence shown here is derived from an EMBL/GenBank/DDBJ whole genome shotgun (WGS) entry which is preliminary data.</text>
</comment>
<sequence length="407" mass="47274">MVNKVKEYKYLILGAGPSGLALGRSLLDRGEKSFIILEKEKEAGGLCRSKIVDDTPLDIGGGHFLDVRNKEVLKFIFRFLPKKNWNIYKRISKIAIHGQLIDYPIESHIWHLPIDLQVIYLKSLFKVSSVSRNKLTNVKKFHKWVYLKYGDEIAKNYMIPYNKKLWGDHFKNLSTTWFNKIPDVSLEEIIESCLSKMAKGRIPAHKKFYYPKIGGYGEVWLKIAKSMEGHIVYNCSVKSFDFKNKIINKKYKAECVVNTIPWPTLSRVSNFPVNINKKMLKLKHVPIRVDYFNTNFDSPAHWTYIPDEKVSFHRILHRHNFVTGSRGHWTETNAARMNKGKSKIFSQTNEYSYPVNVIGKNKIIADILKWGEKNKIFGIGRWGRWEHVNSDVAVEQAISFSKKVLHV</sequence>
<dbReference type="PATRIC" id="fig|1618572.3.peg.870"/>
<dbReference type="PANTHER" id="PTHR21197:SF0">
    <property type="entry name" value="UDP-GALACTOPYRANOSE MUTASE"/>
    <property type="match status" value="1"/>
</dbReference>
<proteinExistence type="predicted"/>
<evidence type="ECO:0000313" key="2">
    <source>
        <dbReference type="Proteomes" id="UP000034774"/>
    </source>
</evidence>
<dbReference type="Pfam" id="PF13450">
    <property type="entry name" value="NAD_binding_8"/>
    <property type="match status" value="1"/>
</dbReference>